<organism evidence="5 6">
    <name type="scientific">Arcanobacterium pinnipediorum</name>
    <dbReference type="NCBI Taxonomy" id="1503041"/>
    <lineage>
        <taxon>Bacteria</taxon>
        <taxon>Bacillati</taxon>
        <taxon>Actinomycetota</taxon>
        <taxon>Actinomycetes</taxon>
        <taxon>Actinomycetales</taxon>
        <taxon>Actinomycetaceae</taxon>
        <taxon>Arcanobacterium</taxon>
    </lineage>
</organism>
<evidence type="ECO:0000256" key="3">
    <source>
        <dbReference type="ARBA" id="ARBA00022840"/>
    </source>
</evidence>
<dbReference type="PANTHER" id="PTHR11528">
    <property type="entry name" value="HEAT SHOCK PROTEIN 90 FAMILY MEMBER"/>
    <property type="match status" value="1"/>
</dbReference>
<protein>
    <submittedName>
        <fullName evidence="5">HSP90 family protein</fullName>
    </submittedName>
</protein>
<keyword evidence="4" id="KW-0143">Chaperone</keyword>
<evidence type="ECO:0000256" key="2">
    <source>
        <dbReference type="ARBA" id="ARBA00022741"/>
    </source>
</evidence>
<dbReference type="SUPFAM" id="SSF55874">
    <property type="entry name" value="ATPase domain of HSP90 chaperone/DNA topoisomerase II/histidine kinase"/>
    <property type="match status" value="1"/>
</dbReference>
<dbReference type="InterPro" id="IPR001404">
    <property type="entry name" value="Hsp90_fam"/>
</dbReference>
<comment type="similarity">
    <text evidence="1">Belongs to the heat shock protein 90 family.</text>
</comment>
<dbReference type="Gene3D" id="3.30.230.80">
    <property type="match status" value="1"/>
</dbReference>
<dbReference type="Gene3D" id="3.30.565.10">
    <property type="entry name" value="Histidine kinase-like ATPase, C-terminal domain"/>
    <property type="match status" value="1"/>
</dbReference>
<accession>A0ABY5AIS3</accession>
<dbReference type="EMBL" id="CP099547">
    <property type="protein sequence ID" value="USR79336.1"/>
    <property type="molecule type" value="Genomic_DNA"/>
</dbReference>
<evidence type="ECO:0000256" key="1">
    <source>
        <dbReference type="ARBA" id="ARBA00008239"/>
    </source>
</evidence>
<dbReference type="Proteomes" id="UP001056109">
    <property type="component" value="Chromosome"/>
</dbReference>
<keyword evidence="3" id="KW-0067">ATP-binding</keyword>
<proteinExistence type="inferred from homology"/>
<name>A0ABY5AIS3_9ACTO</name>
<dbReference type="RefSeq" id="WP_252673210.1">
    <property type="nucleotide sequence ID" value="NZ_CP099547.1"/>
</dbReference>
<dbReference type="SUPFAM" id="SSF54211">
    <property type="entry name" value="Ribosomal protein S5 domain 2-like"/>
    <property type="match status" value="1"/>
</dbReference>
<keyword evidence="2" id="KW-0547">Nucleotide-binding</keyword>
<reference evidence="5" key="1">
    <citation type="submission" date="2022-06" db="EMBL/GenBank/DDBJ databases">
        <title>Complete Genome Sequence of Arcanobacterium pinnipediorum strain DSM 28752 isolated from a harbour seal.</title>
        <authorList>
            <person name="Borowiak M."/>
            <person name="Kreitlow A."/>
            <person name="Alssahen M."/>
            <person name="Malorny B."/>
            <person name="Laemmler C."/>
            <person name="Prenger-Berninghoff E."/>
            <person name="Siebert U."/>
            <person name="Ploetz M."/>
            <person name="Abdulmawjood A."/>
        </authorList>
    </citation>
    <scope>NUCLEOTIDE SEQUENCE</scope>
    <source>
        <strain evidence="5">DSM 28752</strain>
    </source>
</reference>
<evidence type="ECO:0000256" key="4">
    <source>
        <dbReference type="ARBA" id="ARBA00023186"/>
    </source>
</evidence>
<dbReference type="InterPro" id="IPR036890">
    <property type="entry name" value="HATPase_C_sf"/>
</dbReference>
<evidence type="ECO:0000313" key="5">
    <source>
        <dbReference type="EMBL" id="USR79336.1"/>
    </source>
</evidence>
<evidence type="ECO:0000313" key="6">
    <source>
        <dbReference type="Proteomes" id="UP001056109"/>
    </source>
</evidence>
<sequence>MAEHNFADNGNVEQFFQVDLGGLVELLSRNLYSSSAVFVRELLQNGLDAITARRQLDPSAARRIRFITNGSTLRVTDTGVGLTFDEVKNLLSTIGASSKRDDFGFSRADYLGQFGIGLLSCFMVSHTITVYSRSAKEADPRVVRWVGRSDGTWLVDYPQPGDVPAELGDAGTTVVLESLPGDRSFDYAKLQSLISSYGQFLPITVTLERENSSSVTLTDTTPPWELPRGQKARWCMENFGFSPFDMIDIDVPIAGIKGVAFVLSSGASPGQSLHHHVYLRSMLLGKKVTDILPEWAYFVRVVLNTDNLKPTASREQLFDNEILDAAREQMGDQIRAWLQNLAKFDIERFHRFTSVHINGLKSLAITDRATRDLVVSAVPFTTSQGQLTLAQVIDKFGAIRFTRTDNEFRTLETIFERNGLCVVNAGFAFDEELLAQLALDRPHLSISELDVEEVLSVLEPVSISQEAYFMTLLDVATKVLDGQSLVVEARSFDPTSLPVLFLPNGNLAGKLIEKEERDTSDDLFAGLLDSADAARRNGQIKDDAPRLIFNARSSVINELAGAVTTEQEAVKSAIRGFYVQALLAGRHPMNQQARSWSATVFTTLVSALISRRGTTGEK</sequence>
<dbReference type="Pfam" id="PF00183">
    <property type="entry name" value="HSP90"/>
    <property type="match status" value="1"/>
</dbReference>
<gene>
    <name evidence="5" type="ORF">NG665_08170</name>
</gene>
<dbReference type="NCBIfam" id="NF010683">
    <property type="entry name" value="PRK14083.1"/>
    <property type="match status" value="1"/>
</dbReference>
<dbReference type="PIRSF" id="PIRSF002583">
    <property type="entry name" value="Hsp90"/>
    <property type="match status" value="1"/>
</dbReference>
<keyword evidence="6" id="KW-1185">Reference proteome</keyword>
<dbReference type="InterPro" id="IPR020568">
    <property type="entry name" value="Ribosomal_Su5_D2-typ_SF"/>
</dbReference>
<dbReference type="Pfam" id="PF13589">
    <property type="entry name" value="HATPase_c_3"/>
    <property type="match status" value="1"/>
</dbReference>